<dbReference type="InterPro" id="IPR009014">
    <property type="entry name" value="Transketo_C/PFOR_II"/>
</dbReference>
<accession>A0ABW3MBT8</accession>
<comment type="caution">
    <text evidence="1">The sequence shown here is derived from an EMBL/GenBank/DDBJ whole genome shotgun (WGS) entry which is preliminary data.</text>
</comment>
<sequence>MQRTGDGQHVLVVDETRRTGGVSEAVFTALVDADYRGVMRRVTSEDSFIPLGAAANHVLVDEDTIEKTALTLC</sequence>
<evidence type="ECO:0000313" key="1">
    <source>
        <dbReference type="EMBL" id="MFD1048081.1"/>
    </source>
</evidence>
<dbReference type="EMBL" id="JBHTIS010001393">
    <property type="protein sequence ID" value="MFD1048081.1"/>
    <property type="molecule type" value="Genomic_DNA"/>
</dbReference>
<dbReference type="SUPFAM" id="SSF52922">
    <property type="entry name" value="TK C-terminal domain-like"/>
    <property type="match status" value="1"/>
</dbReference>
<proteinExistence type="predicted"/>
<keyword evidence="2" id="KW-1185">Reference proteome</keyword>
<reference evidence="2" key="1">
    <citation type="journal article" date="2019" name="Int. J. Syst. Evol. Microbiol.">
        <title>The Global Catalogue of Microorganisms (GCM) 10K type strain sequencing project: providing services to taxonomists for standard genome sequencing and annotation.</title>
        <authorList>
            <consortium name="The Broad Institute Genomics Platform"/>
            <consortium name="The Broad Institute Genome Sequencing Center for Infectious Disease"/>
            <person name="Wu L."/>
            <person name="Ma J."/>
        </authorList>
    </citation>
    <scope>NUCLEOTIDE SEQUENCE [LARGE SCALE GENOMIC DNA]</scope>
    <source>
        <strain evidence="2">JCM 31486</strain>
    </source>
</reference>
<name>A0ABW3MBT8_9PSEU</name>
<dbReference type="Gene3D" id="3.40.50.920">
    <property type="match status" value="1"/>
</dbReference>
<gene>
    <name evidence="1" type="ORF">ACFQ1S_22350</name>
</gene>
<evidence type="ECO:0008006" key="3">
    <source>
        <dbReference type="Google" id="ProtNLM"/>
    </source>
</evidence>
<evidence type="ECO:0000313" key="2">
    <source>
        <dbReference type="Proteomes" id="UP001597045"/>
    </source>
</evidence>
<dbReference type="Proteomes" id="UP001597045">
    <property type="component" value="Unassembled WGS sequence"/>
</dbReference>
<protein>
    <recommendedName>
        <fullName evidence="3">Transketolase C-terminal domain-containing protein</fullName>
    </recommendedName>
</protein>
<organism evidence="1 2">
    <name type="scientific">Kibdelosporangium lantanae</name>
    <dbReference type="NCBI Taxonomy" id="1497396"/>
    <lineage>
        <taxon>Bacteria</taxon>
        <taxon>Bacillati</taxon>
        <taxon>Actinomycetota</taxon>
        <taxon>Actinomycetes</taxon>
        <taxon>Pseudonocardiales</taxon>
        <taxon>Pseudonocardiaceae</taxon>
        <taxon>Kibdelosporangium</taxon>
    </lineage>
</organism>